<evidence type="ECO:0000313" key="9">
    <source>
        <dbReference type="Proteomes" id="UP000650467"/>
    </source>
</evidence>
<keyword evidence="3 6" id="KW-1133">Transmembrane helix</keyword>
<evidence type="ECO:0000313" key="8">
    <source>
        <dbReference type="EMBL" id="KAG2431422.1"/>
    </source>
</evidence>
<evidence type="ECO:0000256" key="5">
    <source>
        <dbReference type="SAM" id="MobiDB-lite"/>
    </source>
</evidence>
<dbReference type="GO" id="GO:0016020">
    <property type="term" value="C:membrane"/>
    <property type="evidence" value="ECO:0007669"/>
    <property type="project" value="UniProtKB-SubCell"/>
</dbReference>
<feature type="transmembrane region" description="Helical" evidence="6">
    <location>
        <begin position="131"/>
        <end position="150"/>
    </location>
</feature>
<feature type="transmembrane region" description="Helical" evidence="6">
    <location>
        <begin position="226"/>
        <end position="246"/>
    </location>
</feature>
<evidence type="ECO:0000256" key="2">
    <source>
        <dbReference type="ARBA" id="ARBA00022692"/>
    </source>
</evidence>
<accession>A0A835SQF2</accession>
<evidence type="ECO:0000256" key="3">
    <source>
        <dbReference type="ARBA" id="ARBA00022989"/>
    </source>
</evidence>
<feature type="transmembrane region" description="Helical" evidence="6">
    <location>
        <begin position="75"/>
        <end position="93"/>
    </location>
</feature>
<evidence type="ECO:0000256" key="6">
    <source>
        <dbReference type="SAM" id="Phobius"/>
    </source>
</evidence>
<evidence type="ECO:0000256" key="4">
    <source>
        <dbReference type="ARBA" id="ARBA00023136"/>
    </source>
</evidence>
<comment type="subcellular location">
    <subcellularLocation>
        <location evidence="1">Membrane</location>
        <topology evidence="1">Multi-pass membrane protein</topology>
    </subcellularLocation>
</comment>
<gene>
    <name evidence="8" type="ORF">HXX76_009437</name>
</gene>
<dbReference type="InterPro" id="IPR050186">
    <property type="entry name" value="TPT_transporter"/>
</dbReference>
<feature type="transmembrane region" description="Helical" evidence="6">
    <location>
        <begin position="12"/>
        <end position="33"/>
    </location>
</feature>
<dbReference type="OrthoDB" id="6418713at2759"/>
<protein>
    <recommendedName>
        <fullName evidence="7">Sugar phosphate transporter domain-containing protein</fullName>
    </recommendedName>
</protein>
<organism evidence="8 9">
    <name type="scientific">Chlamydomonas incerta</name>
    <dbReference type="NCBI Taxonomy" id="51695"/>
    <lineage>
        <taxon>Eukaryota</taxon>
        <taxon>Viridiplantae</taxon>
        <taxon>Chlorophyta</taxon>
        <taxon>core chlorophytes</taxon>
        <taxon>Chlorophyceae</taxon>
        <taxon>CS clade</taxon>
        <taxon>Chlamydomonadales</taxon>
        <taxon>Chlamydomonadaceae</taxon>
        <taxon>Chlamydomonas</taxon>
    </lineage>
</organism>
<dbReference type="Proteomes" id="UP000650467">
    <property type="component" value="Unassembled WGS sequence"/>
</dbReference>
<feature type="transmembrane region" description="Helical" evidence="6">
    <location>
        <begin position="156"/>
        <end position="180"/>
    </location>
</feature>
<evidence type="ECO:0000256" key="1">
    <source>
        <dbReference type="ARBA" id="ARBA00004141"/>
    </source>
</evidence>
<keyword evidence="9" id="KW-1185">Reference proteome</keyword>
<feature type="domain" description="Sugar phosphate transporter" evidence="7">
    <location>
        <begin position="15"/>
        <end position="297"/>
    </location>
</feature>
<comment type="caution">
    <text evidence="8">The sequence shown here is derived from an EMBL/GenBank/DDBJ whole genome shotgun (WGS) entry which is preliminary data.</text>
</comment>
<dbReference type="InterPro" id="IPR004853">
    <property type="entry name" value="Sugar_P_trans_dom"/>
</dbReference>
<feature type="transmembrane region" description="Helical" evidence="6">
    <location>
        <begin position="39"/>
        <end position="63"/>
    </location>
</feature>
<dbReference type="Pfam" id="PF03151">
    <property type="entry name" value="TPT"/>
    <property type="match status" value="1"/>
</dbReference>
<feature type="region of interest" description="Disordered" evidence="5">
    <location>
        <begin position="308"/>
        <end position="331"/>
    </location>
</feature>
<dbReference type="AlphaFoldDB" id="A0A835SQF2"/>
<evidence type="ECO:0000259" key="7">
    <source>
        <dbReference type="Pfam" id="PF03151"/>
    </source>
</evidence>
<dbReference type="PANTHER" id="PTHR11132">
    <property type="entry name" value="SOLUTE CARRIER FAMILY 35"/>
    <property type="match status" value="1"/>
</dbReference>
<sequence length="331" mass="36175">MSQPAYMQHVVTYGYTILWIFLSAVVILVNKYILDFGGFHFPIALTLSHMAFCSAVATAIIKLGFVKAIEMDNNMYFNNVVPIAALFSGTLWLGNAAYLYLSVSFIQMVKAQMPVTVFLTGLLLGTERYSFRYALNLVVVAIGVGTASYGEIEFNLLGFTLQMGSIVTESFRLVLIQLLLQARGIKLNPVTTLYYIAPACFVFLCIPFAFIEAPTLFTATDLPVPYGWITLSCVAALALNMSVFLLIGRSSALTMNIAGVIKDWLLIMLSVVLYGSPVTTLQLFGYGVAFAGVTWYNIQKIQQTAPPAAVQSQEKGDDLEKQPLVQGGGKS</sequence>
<keyword evidence="2 6" id="KW-0812">Transmembrane</keyword>
<keyword evidence="4 6" id="KW-0472">Membrane</keyword>
<reference evidence="8" key="1">
    <citation type="journal article" date="2020" name="bioRxiv">
        <title>Comparative genomics of Chlamydomonas.</title>
        <authorList>
            <person name="Craig R.J."/>
            <person name="Hasan A.R."/>
            <person name="Ness R.W."/>
            <person name="Keightley P.D."/>
        </authorList>
    </citation>
    <scope>NUCLEOTIDE SEQUENCE</scope>
    <source>
        <strain evidence="8">SAG 7.73</strain>
    </source>
</reference>
<proteinExistence type="predicted"/>
<dbReference type="EMBL" id="JAEHOC010000024">
    <property type="protein sequence ID" value="KAG2431422.1"/>
    <property type="molecule type" value="Genomic_DNA"/>
</dbReference>
<name>A0A835SQF2_CHLIN</name>
<feature type="transmembrane region" description="Helical" evidence="6">
    <location>
        <begin position="192"/>
        <end position="211"/>
    </location>
</feature>